<gene>
    <name evidence="1" type="ORF">L2737_04095</name>
</gene>
<organism evidence="1 2">
    <name type="scientific">Shewanella electrodiphila</name>
    <dbReference type="NCBI Taxonomy" id="934143"/>
    <lineage>
        <taxon>Bacteria</taxon>
        <taxon>Pseudomonadati</taxon>
        <taxon>Pseudomonadota</taxon>
        <taxon>Gammaproteobacteria</taxon>
        <taxon>Alteromonadales</taxon>
        <taxon>Shewanellaceae</taxon>
        <taxon>Shewanella</taxon>
    </lineage>
</organism>
<name>A0ABT0KLA9_9GAMM</name>
<proteinExistence type="predicted"/>
<evidence type="ECO:0000313" key="2">
    <source>
        <dbReference type="Proteomes" id="UP001202134"/>
    </source>
</evidence>
<keyword evidence="2" id="KW-1185">Reference proteome</keyword>
<reference evidence="1 2" key="1">
    <citation type="submission" date="2022-01" db="EMBL/GenBank/DDBJ databases">
        <title>Whole genome-based taxonomy of the Shewanellaceae.</title>
        <authorList>
            <person name="Martin-Rodriguez A.J."/>
        </authorList>
    </citation>
    <scope>NUCLEOTIDE SEQUENCE [LARGE SCALE GENOMIC DNA]</scope>
    <source>
        <strain evidence="1 2">DSM 24955</strain>
    </source>
</reference>
<evidence type="ECO:0000313" key="1">
    <source>
        <dbReference type="EMBL" id="MCL1044514.1"/>
    </source>
</evidence>
<comment type="caution">
    <text evidence="1">The sequence shown here is derived from an EMBL/GenBank/DDBJ whole genome shotgun (WGS) entry which is preliminary data.</text>
</comment>
<dbReference type="EMBL" id="JAKIKU010000002">
    <property type="protein sequence ID" value="MCL1044514.1"/>
    <property type="molecule type" value="Genomic_DNA"/>
</dbReference>
<dbReference type="Proteomes" id="UP001202134">
    <property type="component" value="Unassembled WGS sequence"/>
</dbReference>
<protein>
    <submittedName>
        <fullName evidence="1">Uncharacterized protein</fullName>
    </submittedName>
</protein>
<accession>A0ABT0KLA9</accession>
<sequence length="94" mass="10446">MNLDKSKKRIAKKVKAGFKGYPLINIIYQGKTADIAEEVVVEFIFEEGAEAQQEKFKSTADARQDEVIQTALIKIIDRADASTVTESDDVIVVN</sequence>
<dbReference type="RefSeq" id="WP_248954886.1">
    <property type="nucleotide sequence ID" value="NZ_JAKIKU010000002.1"/>
</dbReference>